<dbReference type="AlphaFoldDB" id="A0A3D0KE96"/>
<accession>A0A3D0KE96</accession>
<dbReference type="PANTHER" id="PTHR30035:SF3">
    <property type="entry name" value="INTERMEMBRANE PHOSPHOLIPID TRANSPORT SYSTEM LIPOPROTEIN MLAA"/>
    <property type="match status" value="1"/>
</dbReference>
<feature type="signal peptide" evidence="3">
    <location>
        <begin position="1"/>
        <end position="33"/>
    </location>
</feature>
<dbReference type="GO" id="GO:0016020">
    <property type="term" value="C:membrane"/>
    <property type="evidence" value="ECO:0007669"/>
    <property type="project" value="InterPro"/>
</dbReference>
<name>A0A3D0KE96_9GAMM</name>
<dbReference type="PANTHER" id="PTHR30035">
    <property type="entry name" value="LIPOPROTEIN VACJ-RELATED"/>
    <property type="match status" value="1"/>
</dbReference>
<dbReference type="GO" id="GO:0120010">
    <property type="term" value="P:intermembrane phospholipid transfer"/>
    <property type="evidence" value="ECO:0007669"/>
    <property type="project" value="TreeGrafter"/>
</dbReference>
<reference evidence="4" key="1">
    <citation type="journal article" date="2018" name="Nat. Biotechnol.">
        <title>A standardized bacterial taxonomy based on genome phylogeny substantially revises the tree of life.</title>
        <authorList>
            <person name="Parks D.H."/>
            <person name="Chuvochina M."/>
            <person name="Waite D.W."/>
            <person name="Rinke C."/>
            <person name="Skarshewski A."/>
            <person name="Chaumeil P.A."/>
            <person name="Hugenholtz P."/>
        </authorList>
    </citation>
    <scope>NUCLEOTIDE SEQUENCE [LARGE SCALE GENOMIC DNA]</scope>
    <source>
        <strain evidence="4">UBA11284</strain>
    </source>
</reference>
<dbReference type="EMBL" id="DOTR01000033">
    <property type="protein sequence ID" value="HCA01848.1"/>
    <property type="molecule type" value="Genomic_DNA"/>
</dbReference>
<sequence length="266" mass="29242">MLGLLAKPKSAFSLCYKGLPVLLLAVLSMSGCASSGGNVGEQVHPEDPWEGFNRRVFAFNDVLDRYTLKPIAKGYQTVTPDPVQTGVGNFFANLSDVRTALNSLLQGKPANAGLATSRFLINSTVGIGGLLDYATLMEINADKEDFGQTLAVWGWDDSRYLVLPLLGPRTLRDTTGLPFDIAAHPLTYLDDHALRDGLAALDIIHIRAGLLDQEDLISGDRYRFVRDAFLQRRQFEINDGELGDDPFAMDDFEFDDTDFGDDDFAD</sequence>
<protein>
    <submittedName>
        <fullName evidence="4">ABC transporter</fullName>
    </submittedName>
</protein>
<dbReference type="InterPro" id="IPR007428">
    <property type="entry name" value="MlaA"/>
</dbReference>
<evidence type="ECO:0000256" key="3">
    <source>
        <dbReference type="SAM" id="SignalP"/>
    </source>
</evidence>
<evidence type="ECO:0000256" key="2">
    <source>
        <dbReference type="ARBA" id="ARBA00022729"/>
    </source>
</evidence>
<comment type="similarity">
    <text evidence="1">Belongs to the MlaA family.</text>
</comment>
<comment type="caution">
    <text evidence="4">The sequence shown here is derived from an EMBL/GenBank/DDBJ whole genome shotgun (WGS) entry which is preliminary data.</text>
</comment>
<keyword evidence="2 3" id="KW-0732">Signal</keyword>
<organism evidence="4">
    <name type="scientific">Halomonas campaniensis</name>
    <dbReference type="NCBI Taxonomy" id="213554"/>
    <lineage>
        <taxon>Bacteria</taxon>
        <taxon>Pseudomonadati</taxon>
        <taxon>Pseudomonadota</taxon>
        <taxon>Gammaproteobacteria</taxon>
        <taxon>Oceanospirillales</taxon>
        <taxon>Halomonadaceae</taxon>
        <taxon>Halomonas</taxon>
    </lineage>
</organism>
<gene>
    <name evidence="4" type="ORF">DEO68_06640</name>
</gene>
<dbReference type="PROSITE" id="PS51257">
    <property type="entry name" value="PROKAR_LIPOPROTEIN"/>
    <property type="match status" value="1"/>
</dbReference>
<feature type="chain" id="PRO_5017683026" evidence="3">
    <location>
        <begin position="34"/>
        <end position="266"/>
    </location>
</feature>
<dbReference type="PRINTS" id="PR01805">
    <property type="entry name" value="VACJLIPOPROT"/>
</dbReference>
<evidence type="ECO:0000313" key="4">
    <source>
        <dbReference type="EMBL" id="HCA01848.1"/>
    </source>
</evidence>
<evidence type="ECO:0000256" key="1">
    <source>
        <dbReference type="ARBA" id="ARBA00010634"/>
    </source>
</evidence>
<proteinExistence type="inferred from homology"/>
<dbReference type="Pfam" id="PF04333">
    <property type="entry name" value="MlaA"/>
    <property type="match status" value="1"/>
</dbReference>